<sequence>MVTSQKNKVKNNPIIRDMKNEVEAAHTIFEVVRNDWSFQVYEEMEKRYRCEIDAQIEKENFEFVAGSTSSHSAIWKVINENIKGSHSRREIISLDATMMN</sequence>
<keyword evidence="2" id="KW-1185">Reference proteome</keyword>
<proteinExistence type="predicted"/>
<name>A0ABD2PBR0_9CUCU</name>
<reference evidence="1 2" key="1">
    <citation type="journal article" date="2021" name="BMC Biol.">
        <title>Horizontally acquired antibacterial genes associated with adaptive radiation of ladybird beetles.</title>
        <authorList>
            <person name="Li H.S."/>
            <person name="Tang X.F."/>
            <person name="Huang Y.H."/>
            <person name="Xu Z.Y."/>
            <person name="Chen M.L."/>
            <person name="Du X.Y."/>
            <person name="Qiu B.Y."/>
            <person name="Chen P.T."/>
            <person name="Zhang W."/>
            <person name="Slipinski A."/>
            <person name="Escalona H.E."/>
            <person name="Waterhouse R.M."/>
            <person name="Zwick A."/>
            <person name="Pang H."/>
        </authorList>
    </citation>
    <scope>NUCLEOTIDE SEQUENCE [LARGE SCALE GENOMIC DNA]</scope>
    <source>
        <strain evidence="1">SYSU2018</strain>
    </source>
</reference>
<dbReference type="AlphaFoldDB" id="A0ABD2PBR0"/>
<evidence type="ECO:0000313" key="1">
    <source>
        <dbReference type="EMBL" id="KAL3288249.1"/>
    </source>
</evidence>
<evidence type="ECO:0000313" key="2">
    <source>
        <dbReference type="Proteomes" id="UP001516400"/>
    </source>
</evidence>
<protein>
    <submittedName>
        <fullName evidence="1">Uncharacterized protein</fullName>
    </submittedName>
</protein>
<comment type="caution">
    <text evidence="1">The sequence shown here is derived from an EMBL/GenBank/DDBJ whole genome shotgun (WGS) entry which is preliminary data.</text>
</comment>
<gene>
    <name evidence="1" type="ORF">HHI36_002698</name>
</gene>
<dbReference type="EMBL" id="JABFTP020000185">
    <property type="protein sequence ID" value="KAL3288249.1"/>
    <property type="molecule type" value="Genomic_DNA"/>
</dbReference>
<accession>A0ABD2PBR0</accession>
<dbReference type="Proteomes" id="UP001516400">
    <property type="component" value="Unassembled WGS sequence"/>
</dbReference>
<organism evidence="1 2">
    <name type="scientific">Cryptolaemus montrouzieri</name>
    <dbReference type="NCBI Taxonomy" id="559131"/>
    <lineage>
        <taxon>Eukaryota</taxon>
        <taxon>Metazoa</taxon>
        <taxon>Ecdysozoa</taxon>
        <taxon>Arthropoda</taxon>
        <taxon>Hexapoda</taxon>
        <taxon>Insecta</taxon>
        <taxon>Pterygota</taxon>
        <taxon>Neoptera</taxon>
        <taxon>Endopterygota</taxon>
        <taxon>Coleoptera</taxon>
        <taxon>Polyphaga</taxon>
        <taxon>Cucujiformia</taxon>
        <taxon>Coccinelloidea</taxon>
        <taxon>Coccinellidae</taxon>
        <taxon>Scymninae</taxon>
        <taxon>Scymnini</taxon>
        <taxon>Cryptolaemus</taxon>
    </lineage>
</organism>